<dbReference type="InterPro" id="IPR011990">
    <property type="entry name" value="TPR-like_helical_dom_sf"/>
</dbReference>
<feature type="signal peptide" evidence="6">
    <location>
        <begin position="1"/>
        <end position="21"/>
    </location>
</feature>
<feature type="domain" description="SusD-like N-terminal" evidence="8">
    <location>
        <begin position="117"/>
        <end position="252"/>
    </location>
</feature>
<evidence type="ECO:0000256" key="5">
    <source>
        <dbReference type="ARBA" id="ARBA00023237"/>
    </source>
</evidence>
<evidence type="ECO:0000256" key="2">
    <source>
        <dbReference type="ARBA" id="ARBA00006275"/>
    </source>
</evidence>
<keyword evidence="5" id="KW-0998">Cell outer membrane</keyword>
<dbReference type="Gene3D" id="1.25.40.390">
    <property type="match status" value="1"/>
</dbReference>
<dbReference type="SUPFAM" id="SSF48452">
    <property type="entry name" value="TPR-like"/>
    <property type="match status" value="1"/>
</dbReference>
<dbReference type="InterPro" id="IPR033985">
    <property type="entry name" value="SusD-like_N"/>
</dbReference>
<dbReference type="Proteomes" id="UP000261174">
    <property type="component" value="Unassembled WGS sequence"/>
</dbReference>
<comment type="similarity">
    <text evidence="2">Belongs to the SusD family.</text>
</comment>
<evidence type="ECO:0000259" key="8">
    <source>
        <dbReference type="Pfam" id="PF14322"/>
    </source>
</evidence>
<gene>
    <name evidence="9" type="ORF">DXN04_33045</name>
</gene>
<keyword evidence="10" id="KW-1185">Reference proteome</keyword>
<feature type="domain" description="RagB/SusD" evidence="7">
    <location>
        <begin position="335"/>
        <end position="513"/>
    </location>
</feature>
<dbReference type="Pfam" id="PF14322">
    <property type="entry name" value="SusD-like_3"/>
    <property type="match status" value="1"/>
</dbReference>
<evidence type="ECO:0000313" key="9">
    <source>
        <dbReference type="EMBL" id="RFM29383.1"/>
    </source>
</evidence>
<dbReference type="OrthoDB" id="629561at2"/>
<keyword evidence="3 6" id="KW-0732">Signal</keyword>
<evidence type="ECO:0000256" key="4">
    <source>
        <dbReference type="ARBA" id="ARBA00023136"/>
    </source>
</evidence>
<sequence length="527" mass="60143">MKNVFALLLCLLLLPSCSKFLEEYTTDQRYATNTNDLEQLMIGEAFINNVTFSIYSQATMSDLTGESSVFAPWLHVMDDDSETFVADQVETSQATPLYMFSGFHNWSQLPSVNILNTAWEETAWRKLYKRIGSLNAILYQATRIADSSSQNVQLNHIRGEAYFLRGYYYFMLQNIYGAPYRTSTAATDGGVPVKVSEKIDDKYFSRDNNQKVYDQIIADLNQAATYLDGYNPDNNIRVGIAAVKVLLSRVYLYTEQYDKVVATLKDFETMGYSLTDLNQFIQGSNFNYRTSGEAIFTMGANVTPAVFMDDSLSAWNGDDNRVSAFKASDNLMDTYDTADLRRNAFFDRSTKNKAFLPRKYRSWTTYNDVAQVSDIFYLRYSEVILNRAEALAMLGSDGEAKTELQNLRAKRFRNATADQVPSSNEALVDFIRAERRRELCFEGQRWFDLRRYEVNSKYPLPASFAIKHPVYNYDASSNSYSLAGYYVLNSFAQDAAAWQVPIPDYAITFNQGSLTNPVRPVRQIQPF</sequence>
<evidence type="ECO:0000259" key="7">
    <source>
        <dbReference type="Pfam" id="PF07980"/>
    </source>
</evidence>
<evidence type="ECO:0000256" key="3">
    <source>
        <dbReference type="ARBA" id="ARBA00022729"/>
    </source>
</evidence>
<evidence type="ECO:0000313" key="10">
    <source>
        <dbReference type="Proteomes" id="UP000261174"/>
    </source>
</evidence>
<proteinExistence type="inferred from homology"/>
<accession>A0A3E1NN97</accession>
<dbReference type="AlphaFoldDB" id="A0A3E1NN97"/>
<dbReference type="Pfam" id="PF07980">
    <property type="entry name" value="SusD_RagB"/>
    <property type="match status" value="1"/>
</dbReference>
<dbReference type="InterPro" id="IPR012944">
    <property type="entry name" value="SusD_RagB_dom"/>
</dbReference>
<evidence type="ECO:0000256" key="1">
    <source>
        <dbReference type="ARBA" id="ARBA00004442"/>
    </source>
</evidence>
<organism evidence="9 10">
    <name type="scientific">Chitinophaga silvisoli</name>
    <dbReference type="NCBI Taxonomy" id="2291814"/>
    <lineage>
        <taxon>Bacteria</taxon>
        <taxon>Pseudomonadati</taxon>
        <taxon>Bacteroidota</taxon>
        <taxon>Chitinophagia</taxon>
        <taxon>Chitinophagales</taxon>
        <taxon>Chitinophagaceae</taxon>
        <taxon>Chitinophaga</taxon>
    </lineage>
</organism>
<name>A0A3E1NN97_9BACT</name>
<dbReference type="RefSeq" id="WP_116857698.1">
    <property type="nucleotide sequence ID" value="NZ_QTJV01000021.1"/>
</dbReference>
<comment type="subcellular location">
    <subcellularLocation>
        <location evidence="1">Cell outer membrane</location>
    </subcellularLocation>
</comment>
<keyword evidence="4" id="KW-0472">Membrane</keyword>
<evidence type="ECO:0000256" key="6">
    <source>
        <dbReference type="SAM" id="SignalP"/>
    </source>
</evidence>
<protein>
    <submittedName>
        <fullName evidence="9">RagB/SusD family nutrient uptake outer membrane protein</fullName>
    </submittedName>
</protein>
<dbReference type="EMBL" id="QTJV01000021">
    <property type="protein sequence ID" value="RFM29383.1"/>
    <property type="molecule type" value="Genomic_DNA"/>
</dbReference>
<reference evidence="9 10" key="1">
    <citation type="submission" date="2018-08" db="EMBL/GenBank/DDBJ databases">
        <title>Chitinophaga sp. K20C18050901, a novel bacterium isolated from forest soil.</title>
        <authorList>
            <person name="Wang C."/>
        </authorList>
    </citation>
    <scope>NUCLEOTIDE SEQUENCE [LARGE SCALE GENOMIC DNA]</scope>
    <source>
        <strain evidence="9 10">K20C18050901</strain>
    </source>
</reference>
<comment type="caution">
    <text evidence="9">The sequence shown here is derived from an EMBL/GenBank/DDBJ whole genome shotgun (WGS) entry which is preliminary data.</text>
</comment>
<feature type="chain" id="PRO_5017786417" evidence="6">
    <location>
        <begin position="22"/>
        <end position="527"/>
    </location>
</feature>
<dbReference type="GO" id="GO:0009279">
    <property type="term" value="C:cell outer membrane"/>
    <property type="evidence" value="ECO:0007669"/>
    <property type="project" value="UniProtKB-SubCell"/>
</dbReference>